<comment type="caution">
    <text evidence="1">The sequence shown here is derived from an EMBL/GenBank/DDBJ whole genome shotgun (WGS) entry which is preliminary data.</text>
</comment>
<accession>A0A5W7S4F8</accession>
<dbReference type="AlphaFoldDB" id="A0A5W7S4F8"/>
<protein>
    <submittedName>
        <fullName evidence="1">Uncharacterized protein</fullName>
    </submittedName>
</protein>
<organism evidence="1">
    <name type="scientific">Salmonella enterica subsp. enterica serovar Kintambo</name>
    <dbReference type="NCBI Taxonomy" id="1192730"/>
    <lineage>
        <taxon>Bacteria</taxon>
        <taxon>Pseudomonadati</taxon>
        <taxon>Pseudomonadota</taxon>
        <taxon>Gammaproteobacteria</taxon>
        <taxon>Enterobacterales</taxon>
        <taxon>Enterobacteriaceae</taxon>
        <taxon>Salmonella</taxon>
    </lineage>
</organism>
<evidence type="ECO:0000313" key="1">
    <source>
        <dbReference type="EMBL" id="EBX8629965.1"/>
    </source>
</evidence>
<name>A0A5W7S4F8_SALET</name>
<proteinExistence type="predicted"/>
<reference evidence="1" key="1">
    <citation type="submission" date="2018-07" db="EMBL/GenBank/DDBJ databases">
        <authorList>
            <person name="Ashton P.M."/>
            <person name="Dallman T."/>
            <person name="Nair S."/>
            <person name="De Pinna E."/>
            <person name="Peters T."/>
            <person name="Grant K."/>
        </authorList>
    </citation>
    <scope>NUCLEOTIDE SEQUENCE</scope>
    <source>
        <strain evidence="1">242348</strain>
    </source>
</reference>
<dbReference type="EMBL" id="AAHMLI010000032">
    <property type="protein sequence ID" value="EBX8629965.1"/>
    <property type="molecule type" value="Genomic_DNA"/>
</dbReference>
<gene>
    <name evidence="1" type="ORF">DTU03_21020</name>
</gene>
<sequence length="114" mass="13360">MAYSKYLNDPLDEHYLLEPGEYVEEGAIPDEELEVRKQLAALKLCEDRLRKCGFFWRLFNSEEYKGYLHIAKTVNDNLMNLVNRTPQHKAAIRRIVNSMPENNGGRESLQDFLK</sequence>